<protein>
    <submittedName>
        <fullName evidence="2">Uncharacterized protein</fullName>
    </submittedName>
</protein>
<gene>
    <name evidence="2" type="ORF">MUCCIDRAFT_156789</name>
</gene>
<organism evidence="2 3">
    <name type="scientific">Mucor lusitanicus CBS 277.49</name>
    <dbReference type="NCBI Taxonomy" id="747725"/>
    <lineage>
        <taxon>Eukaryota</taxon>
        <taxon>Fungi</taxon>
        <taxon>Fungi incertae sedis</taxon>
        <taxon>Mucoromycota</taxon>
        <taxon>Mucoromycotina</taxon>
        <taxon>Mucoromycetes</taxon>
        <taxon>Mucorales</taxon>
        <taxon>Mucorineae</taxon>
        <taxon>Mucoraceae</taxon>
        <taxon>Mucor</taxon>
    </lineage>
</organism>
<dbReference type="Proteomes" id="UP000077051">
    <property type="component" value="Unassembled WGS sequence"/>
</dbReference>
<dbReference type="AlphaFoldDB" id="A0A168JPJ1"/>
<feature type="region of interest" description="Disordered" evidence="1">
    <location>
        <begin position="66"/>
        <end position="94"/>
    </location>
</feature>
<name>A0A168JPJ1_MUCCL</name>
<sequence length="94" mass="10296">MEPYEYGAPLSSIPSDYQVLNDASFLLFGTRHSSTIRYQPTSTSTAPPSSSVAPFQDFVLFEPLDHHQRHSSSSSSPSCRGKLIPDLNASSSLY</sequence>
<dbReference type="EMBL" id="AMYB01000006">
    <property type="protein sequence ID" value="OAD01446.1"/>
    <property type="molecule type" value="Genomic_DNA"/>
</dbReference>
<evidence type="ECO:0000256" key="1">
    <source>
        <dbReference type="SAM" id="MobiDB-lite"/>
    </source>
</evidence>
<dbReference type="VEuPathDB" id="FungiDB:MUCCIDRAFT_156789"/>
<evidence type="ECO:0000313" key="2">
    <source>
        <dbReference type="EMBL" id="OAD01446.1"/>
    </source>
</evidence>
<evidence type="ECO:0000313" key="3">
    <source>
        <dbReference type="Proteomes" id="UP000077051"/>
    </source>
</evidence>
<accession>A0A168JPJ1</accession>
<proteinExistence type="predicted"/>
<keyword evidence="3" id="KW-1185">Reference proteome</keyword>
<dbReference type="OrthoDB" id="2283866at2759"/>
<reference evidence="2 3" key="1">
    <citation type="submission" date="2015-06" db="EMBL/GenBank/DDBJ databases">
        <title>Expansion of signal transduction pathways in fungi by whole-genome duplication.</title>
        <authorList>
            <consortium name="DOE Joint Genome Institute"/>
            <person name="Corrochano L.M."/>
            <person name="Kuo A."/>
            <person name="Marcet-Houben M."/>
            <person name="Polaino S."/>
            <person name="Salamov A."/>
            <person name="Villalobos J.M."/>
            <person name="Alvarez M.I."/>
            <person name="Avalos J."/>
            <person name="Benito E.P."/>
            <person name="Benoit I."/>
            <person name="Burger G."/>
            <person name="Camino L.P."/>
            <person name="Canovas D."/>
            <person name="Cerda-Olmedo E."/>
            <person name="Cheng J.-F."/>
            <person name="Dominguez A."/>
            <person name="Elias M."/>
            <person name="Eslava A.P."/>
            <person name="Glaser F."/>
            <person name="Grimwood J."/>
            <person name="Gutierrez G."/>
            <person name="Heitman J."/>
            <person name="Henrissat B."/>
            <person name="Iturriaga E.A."/>
            <person name="Lang B.F."/>
            <person name="Lavin J.L."/>
            <person name="Lee S."/>
            <person name="Li W."/>
            <person name="Lindquist E."/>
            <person name="Lopez-Garcia S."/>
            <person name="Luque E.M."/>
            <person name="Marcos A.T."/>
            <person name="Martin J."/>
            <person name="Mccluskey K."/>
            <person name="Medina H.R."/>
            <person name="Miralles-Duran A."/>
            <person name="Miyazaki A."/>
            <person name="Munoz-Torres E."/>
            <person name="Oguiza J.A."/>
            <person name="Ohm R."/>
            <person name="Olmedo M."/>
            <person name="Orejas M."/>
            <person name="Ortiz-Castellanos L."/>
            <person name="Pisabarro A.G."/>
            <person name="Rodriguez-Romero J."/>
            <person name="Ruiz-Herrera J."/>
            <person name="Ruiz-Vazquez R."/>
            <person name="Sanz C."/>
            <person name="Schackwitz W."/>
            <person name="Schmutz J."/>
            <person name="Shahriari M."/>
            <person name="Shelest E."/>
            <person name="Silva-Franco F."/>
            <person name="Soanes D."/>
            <person name="Syed K."/>
            <person name="Tagua V.G."/>
            <person name="Talbot N.J."/>
            <person name="Thon M."/>
            <person name="De Vries R.P."/>
            <person name="Wiebenga A."/>
            <person name="Yadav J.S."/>
            <person name="Braun E.L."/>
            <person name="Baker S."/>
            <person name="Garre V."/>
            <person name="Horwitz B."/>
            <person name="Torres-Martinez S."/>
            <person name="Idnurm A."/>
            <person name="Herrera-Estrella A."/>
            <person name="Gabaldon T."/>
            <person name="Grigoriev I.V."/>
        </authorList>
    </citation>
    <scope>NUCLEOTIDE SEQUENCE [LARGE SCALE GENOMIC DNA]</scope>
    <source>
        <strain evidence="2 3">CBS 277.49</strain>
    </source>
</reference>
<comment type="caution">
    <text evidence="2">The sequence shown here is derived from an EMBL/GenBank/DDBJ whole genome shotgun (WGS) entry which is preliminary data.</text>
</comment>